<sequence length="64" mass="7614">KYDVIYNVTSVYFSNNEDSKCEINKKYCNVPDDEKRTIDNHRWDESEIKIDQILLTLRNDIDSG</sequence>
<feature type="non-terminal residue" evidence="1">
    <location>
        <position position="64"/>
    </location>
</feature>
<organism evidence="1 2">
    <name type="scientific">Racocetra persica</name>
    <dbReference type="NCBI Taxonomy" id="160502"/>
    <lineage>
        <taxon>Eukaryota</taxon>
        <taxon>Fungi</taxon>
        <taxon>Fungi incertae sedis</taxon>
        <taxon>Mucoromycota</taxon>
        <taxon>Glomeromycotina</taxon>
        <taxon>Glomeromycetes</taxon>
        <taxon>Diversisporales</taxon>
        <taxon>Gigasporaceae</taxon>
        <taxon>Racocetra</taxon>
    </lineage>
</organism>
<gene>
    <name evidence="1" type="ORF">RPERSI_LOCUS18925</name>
</gene>
<accession>A0ACA9REQ4</accession>
<protein>
    <submittedName>
        <fullName evidence="1">36174_t:CDS:1</fullName>
    </submittedName>
</protein>
<proteinExistence type="predicted"/>
<comment type="caution">
    <text evidence="1">The sequence shown here is derived from an EMBL/GenBank/DDBJ whole genome shotgun (WGS) entry which is preliminary data.</text>
</comment>
<keyword evidence="2" id="KW-1185">Reference proteome</keyword>
<name>A0ACA9REQ4_9GLOM</name>
<dbReference type="EMBL" id="CAJVQC010050918">
    <property type="protein sequence ID" value="CAG8789688.1"/>
    <property type="molecule type" value="Genomic_DNA"/>
</dbReference>
<evidence type="ECO:0000313" key="1">
    <source>
        <dbReference type="EMBL" id="CAG8789688.1"/>
    </source>
</evidence>
<evidence type="ECO:0000313" key="2">
    <source>
        <dbReference type="Proteomes" id="UP000789920"/>
    </source>
</evidence>
<feature type="non-terminal residue" evidence="1">
    <location>
        <position position="1"/>
    </location>
</feature>
<dbReference type="Proteomes" id="UP000789920">
    <property type="component" value="Unassembled WGS sequence"/>
</dbReference>
<reference evidence="1" key="1">
    <citation type="submission" date="2021-06" db="EMBL/GenBank/DDBJ databases">
        <authorList>
            <person name="Kallberg Y."/>
            <person name="Tangrot J."/>
            <person name="Rosling A."/>
        </authorList>
    </citation>
    <scope>NUCLEOTIDE SEQUENCE</scope>
    <source>
        <strain evidence="1">MA461A</strain>
    </source>
</reference>